<accession>A0A8H6Y3B6</accession>
<gene>
    <name evidence="2" type="ORF">MSAN_01524300</name>
</gene>
<comment type="caution">
    <text evidence="2">The sequence shown here is derived from an EMBL/GenBank/DDBJ whole genome shotgun (WGS) entry which is preliminary data.</text>
</comment>
<dbReference type="Proteomes" id="UP000623467">
    <property type="component" value="Unassembled WGS sequence"/>
</dbReference>
<feature type="region of interest" description="Disordered" evidence="1">
    <location>
        <begin position="592"/>
        <end position="622"/>
    </location>
</feature>
<dbReference type="EMBL" id="JACAZH010000012">
    <property type="protein sequence ID" value="KAF7353358.1"/>
    <property type="molecule type" value="Genomic_DNA"/>
</dbReference>
<dbReference type="GO" id="GO:0031047">
    <property type="term" value="P:regulatory ncRNA-mediated gene silencing"/>
    <property type="evidence" value="ECO:0007669"/>
    <property type="project" value="InterPro"/>
</dbReference>
<dbReference type="Pfam" id="PF09692">
    <property type="entry name" value="Arb1"/>
    <property type="match status" value="1"/>
</dbReference>
<sequence>MPSPAKIAPSETLKTFKYTFPPFPEVPEGVTIVPFEDFQECGIQVDLTGSADDGEVEKDGLGIPTIQLRVKHDTDISKTNPERVRKKEVRGGGFRKEWWEDWAEGEDLRNHGPYDVNVARIDRFHQAATDFQKYRKFPPMSTNVQWLWDQLRIFSGLLASTPVWHKVSDKTAEDADDFDDDFEDDDSGSKSVYQGGPGERRYPPRPRPRAPYDRYGKAATVVEDDEDIRKLLDDARAVKEDKLVVFLDNPARSIQVFLSSYMTYQGIIYADKNLTSAPHLLRFFVNYLLRNKVLPDKTCTRSLQQSLEVIDKAAVELPLTSKLAKVLPDVFGEACQGCWGGRGENPLDSGARAAVDADAAFESILKEENVEVIKLGADEGPMPETADAPDNVPETVTAAPETDAAAAASWENNGSAAETDWALPHPSSRPSLLSLLGPTALPLTHAPGIVESSVRRIKSVVMPLEANPNPNASATEDAEAVERVLEGRFARVVMAPWVDWDPESPARILRSSVGAVATPVIAPAVPDVPSSDSAPADADPPLGPGGLKPHALETDDITVLLDPEVARTLCVGIGLSGTWVQLARQVDLPAAAAPAEEDVNEENEAKLEKNPKPKKKKTLTKAQKERRGLRYWYLDEHMMVLPSYWLV</sequence>
<organism evidence="2 3">
    <name type="scientific">Mycena sanguinolenta</name>
    <dbReference type="NCBI Taxonomy" id="230812"/>
    <lineage>
        <taxon>Eukaryota</taxon>
        <taxon>Fungi</taxon>
        <taxon>Dikarya</taxon>
        <taxon>Basidiomycota</taxon>
        <taxon>Agaricomycotina</taxon>
        <taxon>Agaricomycetes</taxon>
        <taxon>Agaricomycetidae</taxon>
        <taxon>Agaricales</taxon>
        <taxon>Marasmiineae</taxon>
        <taxon>Mycenaceae</taxon>
        <taxon>Mycena</taxon>
    </lineage>
</organism>
<dbReference type="OrthoDB" id="435402at2759"/>
<evidence type="ECO:0000313" key="3">
    <source>
        <dbReference type="Proteomes" id="UP000623467"/>
    </source>
</evidence>
<protein>
    <submittedName>
        <fullName evidence="2">Uncharacterized protein</fullName>
    </submittedName>
</protein>
<name>A0A8H6Y3B6_9AGAR</name>
<dbReference type="InterPro" id="IPR018606">
    <property type="entry name" value="Arb1"/>
</dbReference>
<proteinExistence type="predicted"/>
<keyword evidence="3" id="KW-1185">Reference proteome</keyword>
<evidence type="ECO:0000313" key="2">
    <source>
        <dbReference type="EMBL" id="KAF7353358.1"/>
    </source>
</evidence>
<evidence type="ECO:0000256" key="1">
    <source>
        <dbReference type="SAM" id="MobiDB-lite"/>
    </source>
</evidence>
<dbReference type="GO" id="GO:0033167">
    <property type="term" value="C:ARC complex"/>
    <property type="evidence" value="ECO:0007669"/>
    <property type="project" value="InterPro"/>
</dbReference>
<feature type="compositionally biased region" description="Acidic residues" evidence="1">
    <location>
        <begin position="175"/>
        <end position="186"/>
    </location>
</feature>
<feature type="region of interest" description="Disordered" evidence="1">
    <location>
        <begin position="524"/>
        <end position="549"/>
    </location>
</feature>
<feature type="compositionally biased region" description="Low complexity" evidence="1">
    <location>
        <begin position="524"/>
        <end position="540"/>
    </location>
</feature>
<reference evidence="2" key="1">
    <citation type="submission" date="2020-05" db="EMBL/GenBank/DDBJ databases">
        <title>Mycena genomes resolve the evolution of fungal bioluminescence.</title>
        <authorList>
            <person name="Tsai I.J."/>
        </authorList>
    </citation>
    <scope>NUCLEOTIDE SEQUENCE</scope>
    <source>
        <strain evidence="2">160909Yilan</strain>
    </source>
</reference>
<feature type="region of interest" description="Disordered" evidence="1">
    <location>
        <begin position="175"/>
        <end position="213"/>
    </location>
</feature>
<dbReference type="AlphaFoldDB" id="A0A8H6Y3B6"/>